<dbReference type="EMBL" id="JARQZJ010000003">
    <property type="protein sequence ID" value="KAK9870490.1"/>
    <property type="molecule type" value="Genomic_DNA"/>
</dbReference>
<dbReference type="AlphaFoldDB" id="A0AAW1TKD1"/>
<evidence type="ECO:0000313" key="2">
    <source>
        <dbReference type="EMBL" id="KAK9870490.1"/>
    </source>
</evidence>
<sequence>MSLKIYFGPYETHGLLKHKLERLHGVLTELSSIGFHIELIPTKHLERLSIEMRNREIFRCNIKYLKYNMDFEDDEMAKNLVQAVKEAHGRFYNESNTPKYLVNDKGMKGVHLISKGLGLKDIFTSSTELIFEILDKNSDDI</sequence>
<protein>
    <submittedName>
        <fullName evidence="2">Uncharacterized protein</fullName>
    </submittedName>
</protein>
<accession>A0AAW1TKD1</accession>
<comment type="caution">
    <text evidence="2">The sequence shown here is derived from an EMBL/GenBank/DDBJ whole genome shotgun (WGS) entry which is preliminary data.</text>
</comment>
<dbReference type="PANTHER" id="PTHR28448">
    <property type="entry name" value="UPF0728 PROTEIN C10ORF53"/>
    <property type="match status" value="1"/>
</dbReference>
<name>A0AAW1TKD1_9CUCU</name>
<proteinExistence type="inferred from homology"/>
<evidence type="ECO:0000313" key="3">
    <source>
        <dbReference type="Proteomes" id="UP001431783"/>
    </source>
</evidence>
<dbReference type="PANTHER" id="PTHR28448:SF1">
    <property type="entry name" value="UPF0728 PROTEIN C10ORF53"/>
    <property type="match status" value="1"/>
</dbReference>
<dbReference type="InterPro" id="IPR027885">
    <property type="entry name" value="UPF0728"/>
</dbReference>
<dbReference type="Pfam" id="PF15092">
    <property type="entry name" value="UPF0728"/>
    <property type="match status" value="1"/>
</dbReference>
<keyword evidence="3" id="KW-1185">Reference proteome</keyword>
<evidence type="ECO:0000256" key="1">
    <source>
        <dbReference type="ARBA" id="ARBA00009973"/>
    </source>
</evidence>
<gene>
    <name evidence="2" type="ORF">WA026_008048</name>
</gene>
<comment type="similarity">
    <text evidence="1">Belongs to the UPF0728 family.</text>
</comment>
<organism evidence="2 3">
    <name type="scientific">Henosepilachna vigintioctopunctata</name>
    <dbReference type="NCBI Taxonomy" id="420089"/>
    <lineage>
        <taxon>Eukaryota</taxon>
        <taxon>Metazoa</taxon>
        <taxon>Ecdysozoa</taxon>
        <taxon>Arthropoda</taxon>
        <taxon>Hexapoda</taxon>
        <taxon>Insecta</taxon>
        <taxon>Pterygota</taxon>
        <taxon>Neoptera</taxon>
        <taxon>Endopterygota</taxon>
        <taxon>Coleoptera</taxon>
        <taxon>Polyphaga</taxon>
        <taxon>Cucujiformia</taxon>
        <taxon>Coccinelloidea</taxon>
        <taxon>Coccinellidae</taxon>
        <taxon>Epilachninae</taxon>
        <taxon>Epilachnini</taxon>
        <taxon>Henosepilachna</taxon>
    </lineage>
</organism>
<reference evidence="2 3" key="1">
    <citation type="submission" date="2023-03" db="EMBL/GenBank/DDBJ databases">
        <title>Genome insight into feeding habits of ladybird beetles.</title>
        <authorList>
            <person name="Li H.-S."/>
            <person name="Huang Y.-H."/>
            <person name="Pang H."/>
        </authorList>
    </citation>
    <scope>NUCLEOTIDE SEQUENCE [LARGE SCALE GENOMIC DNA]</scope>
    <source>
        <strain evidence="2">SYSU_2023b</strain>
        <tissue evidence="2">Whole body</tissue>
    </source>
</reference>
<dbReference type="Proteomes" id="UP001431783">
    <property type="component" value="Unassembled WGS sequence"/>
</dbReference>